<keyword evidence="2" id="KW-1185">Reference proteome</keyword>
<proteinExistence type="predicted"/>
<dbReference type="Gene3D" id="3.60.21.10">
    <property type="match status" value="1"/>
</dbReference>
<dbReference type="Proteomes" id="UP000032229">
    <property type="component" value="Chromosome"/>
</dbReference>
<dbReference type="OrthoDB" id="9773199at2"/>
<dbReference type="STRING" id="1454006.AW14_02130"/>
<evidence type="ECO:0000313" key="2">
    <source>
        <dbReference type="Proteomes" id="UP000032229"/>
    </source>
</evidence>
<dbReference type="KEGG" id="sze:AW14_02130"/>
<dbReference type="EMBL" id="CP007202">
    <property type="protein sequence ID" value="AJR02616.1"/>
    <property type="molecule type" value="Genomic_DNA"/>
</dbReference>
<dbReference type="HOGENOM" id="CLU_065964_0_0_10"/>
<sequence>MFSSKKRFDNAYKNAKIIHFNDTSKFILFSDCHRGDNSFADDFANNRNIYFHALKHYYNEGFQYCEVGDGDELWENLSFQPIFEAHKNVYMLMKQFHEQERLHMIWGNHDMVYRNPDYVEKNLSTYFDEKLGEDVELFCNLKYHEGIILKHTETKQELFLTHGHQADWWNYTFWKWSRFLVRILWKPLNVMGISDPTTPAKNYKELIKVERRTKKWIAENNNLITIVGHTHRPRFPEPGDIAFFNDGSCVHPRSITGIEIENGAITLIKWLIETTDDGILKIVRVVLEGPRTLLSYKTN</sequence>
<gene>
    <name evidence="1" type="ORF">AW14_02130</name>
</gene>
<dbReference type="SUPFAM" id="SSF56300">
    <property type="entry name" value="Metallo-dependent phosphatases"/>
    <property type="match status" value="1"/>
</dbReference>
<dbReference type="RefSeq" id="WP_044637296.1">
    <property type="nucleotide sequence ID" value="NZ_CP007202.1"/>
</dbReference>
<accession>A0A0C5VTU2</accession>
<dbReference type="PATRIC" id="fig|1454006.5.peg.402"/>
<evidence type="ECO:0000313" key="1">
    <source>
        <dbReference type="EMBL" id="AJR02616.1"/>
    </source>
</evidence>
<protein>
    <submittedName>
        <fullName evidence="1">Serine/threonine protein phosphatase</fullName>
    </submittedName>
</protein>
<name>A0A0C5VTU2_9FLAO</name>
<dbReference type="AlphaFoldDB" id="A0A0C5VTU2"/>
<dbReference type="InterPro" id="IPR029052">
    <property type="entry name" value="Metallo-depent_PP-like"/>
</dbReference>
<reference evidence="1 2" key="1">
    <citation type="submission" date="2014-02" db="EMBL/GenBank/DDBJ databases">
        <authorList>
            <person name="Young C.-C."/>
            <person name="Hameed A."/>
            <person name="Huang H.-C."/>
            <person name="Shahina M."/>
        </authorList>
    </citation>
    <scope>NUCLEOTIDE SEQUENCE [LARGE SCALE GENOMIC DNA]</scope>
    <source>
        <strain evidence="1 2">CC-SAMT-1</strain>
    </source>
</reference>
<organism evidence="1 2">
    <name type="scientific">Siansivirga zeaxanthinifaciens CC-SAMT-1</name>
    <dbReference type="NCBI Taxonomy" id="1454006"/>
    <lineage>
        <taxon>Bacteria</taxon>
        <taxon>Pseudomonadati</taxon>
        <taxon>Bacteroidota</taxon>
        <taxon>Flavobacteriia</taxon>
        <taxon>Flavobacteriales</taxon>
        <taxon>Flavobacteriaceae</taxon>
        <taxon>Siansivirga</taxon>
    </lineage>
</organism>